<keyword evidence="3" id="KW-1185">Reference proteome</keyword>
<comment type="similarity">
    <text evidence="1">Belongs to the ComF/GntX family.</text>
</comment>
<evidence type="ECO:0000256" key="1">
    <source>
        <dbReference type="ARBA" id="ARBA00008007"/>
    </source>
</evidence>
<sequence length="236" mass="24777">MAGLLAGILDLALPRECGGCDVPGTSWCARCDDELGRDPTSLRPRVDPGVPCWALGPYSGPRRGAVLALKERNRHDLARPLGVALAGAIRTLRVLGHIDPPELGRLVLVPAPTRDRAARSRGGDPVRRFASAAAESLWPETVSVPSVLRMGRGVRDSVGLGAAARAENVAGHIEFRGPSRRRWPPRENVGAVSAVSDPTVLLVDDVLTTGATASESVCVLAEFGIRVDGVVVIAAV</sequence>
<gene>
    <name evidence="2" type="ORF">WDS16_12830</name>
</gene>
<dbReference type="SUPFAM" id="SSF53271">
    <property type="entry name" value="PRTase-like"/>
    <property type="match status" value="1"/>
</dbReference>
<dbReference type="PANTHER" id="PTHR47505">
    <property type="entry name" value="DNA UTILIZATION PROTEIN YHGH"/>
    <property type="match status" value="1"/>
</dbReference>
<dbReference type="RefSeq" id="WP_338893010.1">
    <property type="nucleotide sequence ID" value="NZ_CP147846.1"/>
</dbReference>
<dbReference type="PANTHER" id="PTHR47505:SF1">
    <property type="entry name" value="DNA UTILIZATION PROTEIN YHGH"/>
    <property type="match status" value="1"/>
</dbReference>
<dbReference type="CDD" id="cd06223">
    <property type="entry name" value="PRTases_typeI"/>
    <property type="match status" value="1"/>
</dbReference>
<protein>
    <submittedName>
        <fullName evidence="2">ComF family protein</fullName>
    </submittedName>
</protein>
<organism evidence="2 3">
    <name type="scientific">Rhodococcus sovatensis</name>
    <dbReference type="NCBI Taxonomy" id="1805840"/>
    <lineage>
        <taxon>Bacteria</taxon>
        <taxon>Bacillati</taxon>
        <taxon>Actinomycetota</taxon>
        <taxon>Actinomycetes</taxon>
        <taxon>Mycobacteriales</taxon>
        <taxon>Nocardiaceae</taxon>
        <taxon>Rhodococcus</taxon>
    </lineage>
</organism>
<dbReference type="Gene3D" id="3.40.50.2020">
    <property type="match status" value="1"/>
</dbReference>
<evidence type="ECO:0000313" key="2">
    <source>
        <dbReference type="EMBL" id="WXG71281.1"/>
    </source>
</evidence>
<dbReference type="Proteomes" id="UP001432000">
    <property type="component" value="Chromosome"/>
</dbReference>
<dbReference type="InterPro" id="IPR000836">
    <property type="entry name" value="PRTase_dom"/>
</dbReference>
<proteinExistence type="inferred from homology"/>
<dbReference type="InterPro" id="IPR029057">
    <property type="entry name" value="PRTase-like"/>
</dbReference>
<dbReference type="EMBL" id="CP147846">
    <property type="protein sequence ID" value="WXG71281.1"/>
    <property type="molecule type" value="Genomic_DNA"/>
</dbReference>
<evidence type="ECO:0000313" key="3">
    <source>
        <dbReference type="Proteomes" id="UP001432000"/>
    </source>
</evidence>
<name>A0ABZ2PQ41_9NOCA</name>
<reference evidence="2 3" key="1">
    <citation type="submission" date="2024-03" db="EMBL/GenBank/DDBJ databases">
        <title>Natural products discovery in diverse microorganisms through a two-stage MS feature dereplication strategy.</title>
        <authorList>
            <person name="Zhang R."/>
        </authorList>
    </citation>
    <scope>NUCLEOTIDE SEQUENCE [LARGE SCALE GENOMIC DNA]</scope>
    <source>
        <strain evidence="2 3">18930</strain>
    </source>
</reference>
<accession>A0ABZ2PQ41</accession>
<dbReference type="InterPro" id="IPR051910">
    <property type="entry name" value="ComF/GntX_DNA_util-trans"/>
</dbReference>